<evidence type="ECO:0000313" key="3">
    <source>
        <dbReference type="Proteomes" id="UP001290861"/>
    </source>
</evidence>
<evidence type="ECO:0000259" key="1">
    <source>
        <dbReference type="PROSITE" id="PS50112"/>
    </source>
</evidence>
<evidence type="ECO:0000313" key="2">
    <source>
        <dbReference type="EMBL" id="MDZ8118592.1"/>
    </source>
</evidence>
<dbReference type="Proteomes" id="UP001290861">
    <property type="component" value="Unassembled WGS sequence"/>
</dbReference>
<dbReference type="PROSITE" id="PS50112">
    <property type="entry name" value="PAS"/>
    <property type="match status" value="1"/>
</dbReference>
<dbReference type="SUPFAM" id="SSF55785">
    <property type="entry name" value="PYP-like sensor domain (PAS domain)"/>
    <property type="match status" value="1"/>
</dbReference>
<sequence length="156" mass="17626">MTQFSIHEAKTIINTLCSSKEQNRFPTRESFMDILALNPQMAVQGYNCFGKIFHWNDASVTLYGHRFEEAINKDMVELIIPPEMRQFVRDAIKRGAKTGAMPDPCACDLLNADGEYVTVYSGHLAFSWGNSSTPEFYCLDLPLTTDPEENYSPVTT</sequence>
<name>A0ABU5MWS7_9BACT</name>
<proteinExistence type="predicted"/>
<gene>
    <name evidence="2" type="ORF">P9H32_08120</name>
</gene>
<dbReference type="Pfam" id="PF08447">
    <property type="entry name" value="PAS_3"/>
    <property type="match status" value="1"/>
</dbReference>
<dbReference type="EMBL" id="JARVCO010000010">
    <property type="protein sequence ID" value="MDZ8118592.1"/>
    <property type="molecule type" value="Genomic_DNA"/>
</dbReference>
<dbReference type="CDD" id="cd00130">
    <property type="entry name" value="PAS"/>
    <property type="match status" value="1"/>
</dbReference>
<keyword evidence="3" id="KW-1185">Reference proteome</keyword>
<dbReference type="InterPro" id="IPR013655">
    <property type="entry name" value="PAS_fold_3"/>
</dbReference>
<accession>A0ABU5MWS7</accession>
<comment type="caution">
    <text evidence="2">The sequence shown here is derived from an EMBL/GenBank/DDBJ whole genome shotgun (WGS) entry which is preliminary data.</text>
</comment>
<dbReference type="SMART" id="SM00091">
    <property type="entry name" value="PAS"/>
    <property type="match status" value="1"/>
</dbReference>
<organism evidence="2 3">
    <name type="scientific">Pontiella agarivorans</name>
    <dbReference type="NCBI Taxonomy" id="3038953"/>
    <lineage>
        <taxon>Bacteria</taxon>
        <taxon>Pseudomonadati</taxon>
        <taxon>Kiritimatiellota</taxon>
        <taxon>Kiritimatiellia</taxon>
        <taxon>Kiritimatiellales</taxon>
        <taxon>Pontiellaceae</taxon>
        <taxon>Pontiella</taxon>
    </lineage>
</organism>
<feature type="domain" description="PAS" evidence="1">
    <location>
        <begin position="50"/>
        <end position="99"/>
    </location>
</feature>
<protein>
    <submittedName>
        <fullName evidence="2">PAS domain-containing protein</fullName>
    </submittedName>
</protein>
<reference evidence="2 3" key="1">
    <citation type="journal article" date="2024" name="Appl. Environ. Microbiol.">
        <title>Pontiella agarivorans sp. nov., a novel marine anaerobic bacterium capable of degrading macroalgal polysaccharides and fixing nitrogen.</title>
        <authorList>
            <person name="Liu N."/>
            <person name="Kivenson V."/>
            <person name="Peng X."/>
            <person name="Cui Z."/>
            <person name="Lankiewicz T.S."/>
            <person name="Gosselin K.M."/>
            <person name="English C.J."/>
            <person name="Blair E.M."/>
            <person name="O'Malley M.A."/>
            <person name="Valentine D.L."/>
        </authorList>
    </citation>
    <scope>NUCLEOTIDE SEQUENCE [LARGE SCALE GENOMIC DNA]</scope>
    <source>
        <strain evidence="2 3">NLcol2</strain>
    </source>
</reference>
<dbReference type="Gene3D" id="3.30.450.20">
    <property type="entry name" value="PAS domain"/>
    <property type="match status" value="1"/>
</dbReference>
<dbReference type="InterPro" id="IPR000014">
    <property type="entry name" value="PAS"/>
</dbReference>
<dbReference type="InterPro" id="IPR035965">
    <property type="entry name" value="PAS-like_dom_sf"/>
</dbReference>